<dbReference type="GO" id="GO:0005743">
    <property type="term" value="C:mitochondrial inner membrane"/>
    <property type="evidence" value="ECO:0007669"/>
    <property type="project" value="InterPro"/>
</dbReference>
<accession>A0A2G8RPP0</accession>
<dbReference type="GO" id="GO:0032979">
    <property type="term" value="P:protein insertion into mitochondrial inner membrane from matrix"/>
    <property type="evidence" value="ECO:0007669"/>
    <property type="project" value="InterPro"/>
</dbReference>
<dbReference type="InterPro" id="IPR024621">
    <property type="entry name" value="Mba1"/>
</dbReference>
<sequence>MSLHASRRCLDIAGRVAGGSNSLARTWSHTSSVLVVQRRCYASSATTQKSKTKPANATSSTTRSSGKAQTSKDGAAEKTRTMEDELKSVEALYRMSETNEVDVSSAPLDLMDVMVPSLRSQKDGATLGDHFRAFVQTQRNWFFNIRSLYRMANANSIPGVKVKSAWSTQLFATSSTKPTAWLTPFRQAALEVYKQANEAVAARDEKTIKLLSAGAQQREYTKLIRSQDPRYVNVWKFHGERNPSRVVSIRALEAYYGAKPPRMGSRLAVQAVVRFDTMQSVETYSKKTGARVGETQARPVTEYLVFQKRMWYDSPWVIRDRLYEGLDSRFGLPNA</sequence>
<proteinExistence type="predicted"/>
<organism evidence="5 6">
    <name type="scientific">Ganoderma sinense ZZ0214-1</name>
    <dbReference type="NCBI Taxonomy" id="1077348"/>
    <lineage>
        <taxon>Eukaryota</taxon>
        <taxon>Fungi</taxon>
        <taxon>Dikarya</taxon>
        <taxon>Basidiomycota</taxon>
        <taxon>Agaricomycotina</taxon>
        <taxon>Agaricomycetes</taxon>
        <taxon>Polyporales</taxon>
        <taxon>Polyporaceae</taxon>
        <taxon>Ganoderma</taxon>
    </lineage>
</organism>
<evidence type="ECO:0000256" key="2">
    <source>
        <dbReference type="ARBA" id="ARBA00022946"/>
    </source>
</evidence>
<dbReference type="Proteomes" id="UP000230002">
    <property type="component" value="Unassembled WGS sequence"/>
</dbReference>
<reference evidence="5 6" key="1">
    <citation type="journal article" date="2015" name="Sci. Rep.">
        <title>Chromosome-level genome map provides insights into diverse defense mechanisms in the medicinal fungus Ganoderma sinense.</title>
        <authorList>
            <person name="Zhu Y."/>
            <person name="Xu J."/>
            <person name="Sun C."/>
            <person name="Zhou S."/>
            <person name="Xu H."/>
            <person name="Nelson D.R."/>
            <person name="Qian J."/>
            <person name="Song J."/>
            <person name="Luo H."/>
            <person name="Xiang L."/>
            <person name="Li Y."/>
            <person name="Xu Z."/>
            <person name="Ji A."/>
            <person name="Wang L."/>
            <person name="Lu S."/>
            <person name="Hayward A."/>
            <person name="Sun W."/>
            <person name="Li X."/>
            <person name="Schwartz D.C."/>
            <person name="Wang Y."/>
            <person name="Chen S."/>
        </authorList>
    </citation>
    <scope>NUCLEOTIDE SEQUENCE [LARGE SCALE GENOMIC DNA]</scope>
    <source>
        <strain evidence="5 6">ZZ0214-1</strain>
    </source>
</reference>
<keyword evidence="6" id="KW-1185">Reference proteome</keyword>
<name>A0A2G8RPP0_9APHY</name>
<dbReference type="PANTHER" id="PTHR28554:SF1">
    <property type="entry name" value="LARGE RIBOSOMAL SUBUNIT PROTEIN ML45"/>
    <property type="match status" value="1"/>
</dbReference>
<keyword evidence="3" id="KW-0496">Mitochondrion</keyword>
<evidence type="ECO:0000313" key="6">
    <source>
        <dbReference type="Proteomes" id="UP000230002"/>
    </source>
</evidence>
<gene>
    <name evidence="5" type="ORF">GSI_14619</name>
</gene>
<evidence type="ECO:0008006" key="7">
    <source>
        <dbReference type="Google" id="ProtNLM"/>
    </source>
</evidence>
<comment type="caution">
    <text evidence="5">The sequence shown here is derived from an EMBL/GenBank/DDBJ whole genome shotgun (WGS) entry which is preliminary data.</text>
</comment>
<protein>
    <recommendedName>
        <fullName evidence="7">Tim44-like domain-containing protein</fullName>
    </recommendedName>
</protein>
<dbReference type="Gene3D" id="3.10.450.240">
    <property type="match status" value="1"/>
</dbReference>
<dbReference type="Pfam" id="PF07961">
    <property type="entry name" value="MBA1"/>
    <property type="match status" value="1"/>
</dbReference>
<dbReference type="STRING" id="1077348.A0A2G8RPP0"/>
<dbReference type="PANTHER" id="PTHR28554">
    <property type="entry name" value="39S RIBOSOMAL PROTEIN L45, MITOCHONDRIAL"/>
    <property type="match status" value="1"/>
</dbReference>
<evidence type="ECO:0000256" key="4">
    <source>
        <dbReference type="SAM" id="MobiDB-lite"/>
    </source>
</evidence>
<keyword evidence="2" id="KW-0809">Transit peptide</keyword>
<evidence type="ECO:0000256" key="1">
    <source>
        <dbReference type="ARBA" id="ARBA00004173"/>
    </source>
</evidence>
<feature type="region of interest" description="Disordered" evidence="4">
    <location>
        <begin position="44"/>
        <end position="81"/>
    </location>
</feature>
<dbReference type="AlphaFoldDB" id="A0A2G8RPP0"/>
<dbReference type="EMBL" id="AYKW01000068">
    <property type="protein sequence ID" value="PIL23308.1"/>
    <property type="molecule type" value="Genomic_DNA"/>
</dbReference>
<dbReference type="InterPro" id="IPR051975">
    <property type="entry name" value="mtLSU_mL45"/>
</dbReference>
<comment type="subcellular location">
    <subcellularLocation>
        <location evidence="1">Mitochondrion</location>
    </subcellularLocation>
</comment>
<dbReference type="OrthoDB" id="19619at2759"/>
<evidence type="ECO:0000313" key="5">
    <source>
        <dbReference type="EMBL" id="PIL23308.1"/>
    </source>
</evidence>
<evidence type="ECO:0000256" key="3">
    <source>
        <dbReference type="ARBA" id="ARBA00023128"/>
    </source>
</evidence>
<feature type="compositionally biased region" description="Polar residues" evidence="4">
    <location>
        <begin position="44"/>
        <end position="72"/>
    </location>
</feature>